<reference evidence="2" key="1">
    <citation type="submission" date="2020-11" db="EMBL/GenBank/DDBJ databases">
        <authorList>
            <person name="Tran Van P."/>
        </authorList>
    </citation>
    <scope>NUCLEOTIDE SEQUENCE</scope>
</reference>
<name>A0A7R8XCG3_9CRUS</name>
<feature type="region of interest" description="Disordered" evidence="1">
    <location>
        <begin position="1"/>
        <end position="26"/>
    </location>
</feature>
<sequence length="179" mass="19535">MKGKSRVDRAPIGTCSPGSGSDLDSPAQRAYKSLSTTVLHRQSISALTSDLFSFDMSPISLLGLAGCLLAVMSVVSGQGYNKDGYFQYVNVPGHKQYEFGYKRGNPYHNTARYEQTKGHRFRTRAVWKDKDGYGEHYWEYNHGPKKGYSSGSSGSGSGIGYGKHPKELPPISGPAYGKP</sequence>
<dbReference type="EMBL" id="CAJPEV010000699">
    <property type="protein sequence ID" value="CAG0887717.1"/>
    <property type="molecule type" value="Genomic_DNA"/>
</dbReference>
<accession>A0A7R8XCG3</accession>
<dbReference type="Proteomes" id="UP000677054">
    <property type="component" value="Unassembled WGS sequence"/>
</dbReference>
<evidence type="ECO:0000313" key="3">
    <source>
        <dbReference type="Proteomes" id="UP000677054"/>
    </source>
</evidence>
<organism evidence="2">
    <name type="scientific">Darwinula stevensoni</name>
    <dbReference type="NCBI Taxonomy" id="69355"/>
    <lineage>
        <taxon>Eukaryota</taxon>
        <taxon>Metazoa</taxon>
        <taxon>Ecdysozoa</taxon>
        <taxon>Arthropoda</taxon>
        <taxon>Crustacea</taxon>
        <taxon>Oligostraca</taxon>
        <taxon>Ostracoda</taxon>
        <taxon>Podocopa</taxon>
        <taxon>Podocopida</taxon>
        <taxon>Darwinulocopina</taxon>
        <taxon>Darwinuloidea</taxon>
        <taxon>Darwinulidae</taxon>
        <taxon>Darwinula</taxon>
    </lineage>
</organism>
<dbReference type="AlphaFoldDB" id="A0A7R8XCG3"/>
<dbReference type="OrthoDB" id="6372479at2759"/>
<gene>
    <name evidence="2" type="ORF">DSTB1V02_LOCUS4621</name>
</gene>
<proteinExistence type="predicted"/>
<protein>
    <submittedName>
        <fullName evidence="2">Uncharacterized protein</fullName>
    </submittedName>
</protein>
<feature type="region of interest" description="Disordered" evidence="1">
    <location>
        <begin position="146"/>
        <end position="179"/>
    </location>
</feature>
<evidence type="ECO:0000313" key="2">
    <source>
        <dbReference type="EMBL" id="CAD7244734.1"/>
    </source>
</evidence>
<evidence type="ECO:0000256" key="1">
    <source>
        <dbReference type="SAM" id="MobiDB-lite"/>
    </source>
</evidence>
<dbReference type="EMBL" id="LR900216">
    <property type="protein sequence ID" value="CAD7244734.1"/>
    <property type="molecule type" value="Genomic_DNA"/>
</dbReference>
<keyword evidence="3" id="KW-1185">Reference proteome</keyword>